<keyword evidence="1" id="KW-0812">Transmembrane</keyword>
<evidence type="ECO:0008006" key="4">
    <source>
        <dbReference type="Google" id="ProtNLM"/>
    </source>
</evidence>
<reference evidence="2 3" key="1">
    <citation type="submission" date="2017-01" db="EMBL/GenBank/DDBJ databases">
        <title>A new Hymenobacter.</title>
        <authorList>
            <person name="Liang Y."/>
            <person name="Feng F."/>
        </authorList>
    </citation>
    <scope>NUCLEOTIDE SEQUENCE [LARGE SCALE GENOMIC DNA]</scope>
    <source>
        <strain evidence="2">MIMBbqt21</strain>
    </source>
</reference>
<evidence type="ECO:0000313" key="3">
    <source>
        <dbReference type="Proteomes" id="UP000194873"/>
    </source>
</evidence>
<dbReference type="PANTHER" id="PTHR31061:SF24">
    <property type="entry name" value="LD22376P"/>
    <property type="match status" value="1"/>
</dbReference>
<feature type="transmembrane region" description="Helical" evidence="1">
    <location>
        <begin position="44"/>
        <end position="62"/>
    </location>
</feature>
<dbReference type="Proteomes" id="UP000194873">
    <property type="component" value="Unassembled WGS sequence"/>
</dbReference>
<sequence length="369" mass="41848">MLSLDVFRGLTVLLMMLVNFAGDWRYYYEPIMHAPWNGCRPSDLVFPGFVFIVGVSLVYALASTRPDPARHKQALGRVARRAAIMLVLGMLIALLPHFYFTSFRIPGVLQRIALVFLACSILFLKTSWRTQFWTLVGLLVGYNVLMQLVPVPDYGPANLDPETNLGAWLDRLLFRPAHLMSDQGGWDAESLLGTLPAIGTGLLGVLAGQWLRRPGVSPTNKVVWLFVAGSFAIVLGLIWNGWFPINKNLWTSSYVLYSGGILTLVLATLYWLCDVQGFRGAWTTFFRIYGVNAFAVYFLSEAVDRVISRLKLHDATGEKVYIRDWLYTHYFVPHFTDLHHASLAWALAYLVLWTLVLAWLYRRQIIIKV</sequence>
<feature type="transmembrane region" description="Helical" evidence="1">
    <location>
        <begin position="280"/>
        <end position="300"/>
    </location>
</feature>
<dbReference type="PANTHER" id="PTHR31061">
    <property type="entry name" value="LD22376P"/>
    <property type="match status" value="1"/>
</dbReference>
<keyword evidence="1" id="KW-1133">Transmembrane helix</keyword>
<keyword evidence="1" id="KW-0472">Membrane</keyword>
<evidence type="ECO:0000256" key="1">
    <source>
        <dbReference type="SAM" id="Phobius"/>
    </source>
</evidence>
<protein>
    <recommendedName>
        <fullName evidence="4">DUF5009 domain-containing protein</fullName>
    </recommendedName>
</protein>
<dbReference type="EMBL" id="MTSE01000013">
    <property type="protein sequence ID" value="OUJ71992.1"/>
    <property type="molecule type" value="Genomic_DNA"/>
</dbReference>
<keyword evidence="3" id="KW-1185">Reference proteome</keyword>
<feature type="transmembrane region" description="Helical" evidence="1">
    <location>
        <begin position="82"/>
        <end position="99"/>
    </location>
</feature>
<feature type="transmembrane region" description="Helical" evidence="1">
    <location>
        <begin position="223"/>
        <end position="242"/>
    </location>
</feature>
<feature type="transmembrane region" description="Helical" evidence="1">
    <location>
        <begin position="105"/>
        <end position="124"/>
    </location>
</feature>
<feature type="transmembrane region" description="Helical" evidence="1">
    <location>
        <begin position="131"/>
        <end position="149"/>
    </location>
</feature>
<gene>
    <name evidence="2" type="ORF">BXP70_20145</name>
</gene>
<accession>A0A243W9S5</accession>
<feature type="transmembrane region" description="Helical" evidence="1">
    <location>
        <begin position="343"/>
        <end position="361"/>
    </location>
</feature>
<feature type="transmembrane region" description="Helical" evidence="1">
    <location>
        <begin position="254"/>
        <end position="273"/>
    </location>
</feature>
<comment type="caution">
    <text evidence="2">The sequence shown here is derived from an EMBL/GenBank/DDBJ whole genome shotgun (WGS) entry which is preliminary data.</text>
</comment>
<evidence type="ECO:0000313" key="2">
    <source>
        <dbReference type="EMBL" id="OUJ71992.1"/>
    </source>
</evidence>
<dbReference type="AlphaFoldDB" id="A0A243W9S5"/>
<feature type="transmembrane region" description="Helical" evidence="1">
    <location>
        <begin position="7"/>
        <end position="24"/>
    </location>
</feature>
<name>A0A243W9S5_9BACT</name>
<proteinExistence type="predicted"/>
<organism evidence="2 3">
    <name type="scientific">Hymenobacter crusticola</name>
    <dbReference type="NCBI Taxonomy" id="1770526"/>
    <lineage>
        <taxon>Bacteria</taxon>
        <taxon>Pseudomonadati</taxon>
        <taxon>Bacteroidota</taxon>
        <taxon>Cytophagia</taxon>
        <taxon>Cytophagales</taxon>
        <taxon>Hymenobacteraceae</taxon>
        <taxon>Hymenobacter</taxon>
    </lineage>
</organism>
<feature type="transmembrane region" description="Helical" evidence="1">
    <location>
        <begin position="190"/>
        <end position="211"/>
    </location>
</feature>